<evidence type="ECO:0000313" key="2">
    <source>
        <dbReference type="Proteomes" id="UP001213039"/>
    </source>
</evidence>
<keyword evidence="2" id="KW-1185">Reference proteome</keyword>
<dbReference type="EMBL" id="CP114370">
    <property type="protein sequence ID" value="WBP83793.1"/>
    <property type="molecule type" value="Genomic_DNA"/>
</dbReference>
<sequence>MQQKTEIIMKIELGISTFGETTILEKTGKAISHQQRIKNLVEEIELADKVGLDVFAIGEHHRQDFAVSSPEMILAAGAVNTKNIKLTSAVTVLSSNDPVRVYQNFAHIDALSNGRAEIMVGRGSFTESFPLFGYDLKDYSELFTEKLDMLLHIKDNEIVTWKGKLTQSIDAKGVYPRAIDLPIWVATGGNANSTIEIAKKGLPIVYAIIGGNPIGFKRLINGYREIGLKEGYSPEQLKVGAHSWGYIAETDEKARKDFFFPTQLLVNRIAKERAHWRELDYKGYLEMIGPHGSMFVGSPESVAQKLIRIIDTLNLDRFLLHLPVGSIPHEDTLNSIKLFGEKVAPIIREYFANKN</sequence>
<reference evidence="1" key="1">
    <citation type="submission" date="2022-12" db="EMBL/GenBank/DDBJ databases">
        <authorList>
            <consortium name="Asia Pacific Centre for Animal Health"/>
            <person name="Klose S.M."/>
            <person name="Legione A.R."/>
            <person name="Monotti I."/>
            <person name="Bushell R."/>
            <person name="Marenda M.S."/>
            <person name="Sugiyama T."/>
            <person name="Browning G.F."/>
            <person name="Vaz P.K."/>
        </authorList>
    </citation>
    <scope>NUCLEOTIDE SEQUENCE</scope>
    <source>
        <strain evidence="1">Felid995</strain>
    </source>
</reference>
<organism evidence="1 2">
    <name type="scientific">Mycoplasmopsis edwardii</name>
    <dbReference type="NCBI Taxonomy" id="53558"/>
    <lineage>
        <taxon>Bacteria</taxon>
        <taxon>Bacillati</taxon>
        <taxon>Mycoplasmatota</taxon>
        <taxon>Mycoplasmoidales</taxon>
        <taxon>Metamycoplasmataceae</taxon>
        <taxon>Mycoplasmopsis</taxon>
    </lineage>
</organism>
<dbReference type="Proteomes" id="UP001213039">
    <property type="component" value="Chromosome"/>
</dbReference>
<gene>
    <name evidence="1" type="ORF">Me_995_000413</name>
</gene>
<protein>
    <submittedName>
        <fullName evidence="1">LLM class flavin-dependent oxidoreductase</fullName>
    </submittedName>
</protein>
<accession>A0ACD4PIG3</accession>
<name>A0ACD4PIG3_9BACT</name>
<proteinExistence type="predicted"/>
<evidence type="ECO:0000313" key="1">
    <source>
        <dbReference type="EMBL" id="WBP83793.1"/>
    </source>
</evidence>